<dbReference type="InterPro" id="IPR018104">
    <property type="entry name" value="TIF_eIF-1A_CS"/>
</dbReference>
<evidence type="ECO:0000259" key="8">
    <source>
        <dbReference type="PROSITE" id="PS50832"/>
    </source>
</evidence>
<dbReference type="GO" id="GO:0003743">
    <property type="term" value="F:translation initiation factor activity"/>
    <property type="evidence" value="ECO:0007669"/>
    <property type="project" value="UniProtKB-UniRule"/>
</dbReference>
<comment type="similarity">
    <text evidence="1 5 6">Belongs to the eIF-1A family.</text>
</comment>
<name>A0A2Z2MG90_9EURY</name>
<organism evidence="9 10">
    <name type="scientific">Thermococcus barossii</name>
    <dbReference type="NCBI Taxonomy" id="54077"/>
    <lineage>
        <taxon>Archaea</taxon>
        <taxon>Methanobacteriati</taxon>
        <taxon>Methanobacteriota</taxon>
        <taxon>Thermococci</taxon>
        <taxon>Thermococcales</taxon>
        <taxon>Thermococcaceae</taxon>
        <taxon>Thermococcus</taxon>
    </lineage>
</organism>
<dbReference type="NCBIfam" id="NF003084">
    <property type="entry name" value="PRK04012.1-3"/>
    <property type="match status" value="1"/>
</dbReference>
<evidence type="ECO:0000256" key="1">
    <source>
        <dbReference type="ARBA" id="ARBA00007392"/>
    </source>
</evidence>
<comment type="function">
    <text evidence="4 5 7">Seems to be required for maximal rate of protein biosynthesis. Enhances ribosome dissociation into subunits and stabilizes the binding of the initiator Met-tRNA(I) to 40 S ribosomal subunits.</text>
</comment>
<protein>
    <recommendedName>
        <fullName evidence="5">Translation initiation factor 1A</fullName>
        <shortName evidence="5">aIF-1A</shortName>
    </recommendedName>
</protein>
<dbReference type="SUPFAM" id="SSF50249">
    <property type="entry name" value="Nucleic acid-binding proteins"/>
    <property type="match status" value="1"/>
</dbReference>
<evidence type="ECO:0000256" key="7">
    <source>
        <dbReference type="RuleBase" id="RU004365"/>
    </source>
</evidence>
<keyword evidence="3 5" id="KW-0648">Protein biosynthesis</keyword>
<evidence type="ECO:0000313" key="10">
    <source>
        <dbReference type="Proteomes" id="UP000250272"/>
    </source>
</evidence>
<dbReference type="InterPro" id="IPR001253">
    <property type="entry name" value="TIF_eIF-1A"/>
</dbReference>
<evidence type="ECO:0000256" key="3">
    <source>
        <dbReference type="ARBA" id="ARBA00022917"/>
    </source>
</evidence>
<dbReference type="NCBIfam" id="NF003085">
    <property type="entry name" value="PRK04012.1-5"/>
    <property type="match status" value="1"/>
</dbReference>
<keyword evidence="2 5" id="KW-0396">Initiation factor</keyword>
<dbReference type="OrthoDB" id="2586at2157"/>
<dbReference type="InterPro" id="IPR006196">
    <property type="entry name" value="RNA-binding_domain_S1_IF1"/>
</dbReference>
<dbReference type="HAMAP" id="MF_00216">
    <property type="entry name" value="aIF_1A"/>
    <property type="match status" value="1"/>
</dbReference>
<evidence type="ECO:0000256" key="5">
    <source>
        <dbReference type="HAMAP-Rule" id="MF_00216"/>
    </source>
</evidence>
<evidence type="ECO:0000256" key="2">
    <source>
        <dbReference type="ARBA" id="ARBA00022540"/>
    </source>
</evidence>
<dbReference type="PROSITE" id="PS01262">
    <property type="entry name" value="IF1A"/>
    <property type="match status" value="1"/>
</dbReference>
<evidence type="ECO:0000256" key="6">
    <source>
        <dbReference type="RuleBase" id="RU004364"/>
    </source>
</evidence>
<reference evidence="9 10" key="1">
    <citation type="submission" date="2016-04" db="EMBL/GenBank/DDBJ databases">
        <title>Complete genome sequence of Thermococcus barossii type strain SHCK-94.</title>
        <authorList>
            <person name="Oger P.M."/>
        </authorList>
    </citation>
    <scope>NUCLEOTIDE SEQUENCE [LARGE SCALE GENOMIC DNA]</scope>
    <source>
        <strain evidence="9 10">SHCK-94</strain>
    </source>
</reference>
<dbReference type="SMART" id="SM00652">
    <property type="entry name" value="eIF1a"/>
    <property type="match status" value="1"/>
</dbReference>
<dbReference type="EMBL" id="CP015101">
    <property type="protein sequence ID" value="ASJ04683.1"/>
    <property type="molecule type" value="Genomic_DNA"/>
</dbReference>
<feature type="domain" description="S1-like" evidence="8">
    <location>
        <begin position="21"/>
        <end position="96"/>
    </location>
</feature>
<dbReference type="NCBIfam" id="TIGR00523">
    <property type="entry name" value="eIF-1A"/>
    <property type="match status" value="1"/>
</dbReference>
<dbReference type="RefSeq" id="WP_088864702.1">
    <property type="nucleotide sequence ID" value="NZ_CP015101.1"/>
</dbReference>
<dbReference type="KEGG" id="tbs:A3L01_04630"/>
<keyword evidence="10" id="KW-1185">Reference proteome</keyword>
<dbReference type="Proteomes" id="UP000250272">
    <property type="component" value="Chromosome"/>
</dbReference>
<evidence type="ECO:0000256" key="4">
    <source>
        <dbReference type="ARBA" id="ARBA00025502"/>
    </source>
</evidence>
<dbReference type="GO" id="GO:0003723">
    <property type="term" value="F:RNA binding"/>
    <property type="evidence" value="ECO:0007669"/>
    <property type="project" value="InterPro"/>
</dbReference>
<dbReference type="Gene3D" id="2.40.50.140">
    <property type="entry name" value="Nucleic acid-binding proteins"/>
    <property type="match status" value="1"/>
</dbReference>
<proteinExistence type="inferred from homology"/>
<dbReference type="AlphaFoldDB" id="A0A2Z2MG90"/>
<dbReference type="InterPro" id="IPR012340">
    <property type="entry name" value="NA-bd_OB-fold"/>
</dbReference>
<dbReference type="PANTHER" id="PTHR21668">
    <property type="entry name" value="EIF-1A"/>
    <property type="match status" value="1"/>
</dbReference>
<evidence type="ECO:0000313" key="9">
    <source>
        <dbReference type="EMBL" id="ASJ04683.1"/>
    </source>
</evidence>
<sequence length="121" mass="14002">MVYHRGGKGGKKKNREVQGDEVIRVPLPKNGQLFGVIEQALGSGWMDVRCEDGKIRRCRIPGKLKRRMWMRVGDVVIVQPWPVQTDERGDIVYRYTRTQVDWLLRKGKISQDFLTGGDMLF</sequence>
<accession>A0A2Z2MG90</accession>
<dbReference type="NCBIfam" id="NF003086">
    <property type="entry name" value="PRK04012.2-2"/>
    <property type="match status" value="1"/>
</dbReference>
<dbReference type="CDD" id="cd05793">
    <property type="entry name" value="S1_IF1A"/>
    <property type="match status" value="1"/>
</dbReference>
<dbReference type="PROSITE" id="PS50832">
    <property type="entry name" value="S1_IF1_TYPE"/>
    <property type="match status" value="1"/>
</dbReference>
<dbReference type="Pfam" id="PF01176">
    <property type="entry name" value="eIF-1a"/>
    <property type="match status" value="1"/>
</dbReference>
<gene>
    <name evidence="5" type="primary">eif1a</name>
    <name evidence="9" type="ORF">A3L01_04630</name>
</gene>
<dbReference type="GeneID" id="33326031"/>